<dbReference type="AlphaFoldDB" id="A0A7R7XRI6"/>
<dbReference type="Gene3D" id="1.25.40.20">
    <property type="entry name" value="Ankyrin repeat-containing domain"/>
    <property type="match status" value="2"/>
</dbReference>
<sequence length="683" mass="74779">MSPTLPYELIHQIILPLIPDEPYWARNHRSDRPPSGSVLARFLGLRLVSRLFDAVIIDIFLNAIRANRLGRDMGLRFGPPSPSSMAMTRRLLKCFLVRYQSSPEVREFPLISTINRAVERAVGLFARSRGGNTGHGPSAHIVEQLRMSYRDGMIAVLVGILGPDLIFSILGGGSDLEDLDETKGEVDAAVLMAAAYLGRLDHMVQLVDRGISISCDPGDKWVYPPLITAALAGNMDVVKFLQRNDVDLDTRTVGNGCSPLHFAAVTGQAEMVHYLLEQGLDPDVRNNDGDTPLQLAAGCGHSQAVRRLLSSGEVDANRRDRWDCAPLAWAAARGYEEVVVELVACETVNVHGIHHLGHQRGTVTEIAARAGHESVFHLLFAYVPRLSTSLFGAALSSSRTSIVKAVVKADSDIVDQYENHRQCSTLLEPARNANDELLAYILSQGFGSINRDNGGYTALHYAVMSGSTSTVKLLLDHPATDININIDPESVSTPLHCAIASGGPTLEILHLMLDSPGLDRGAVNTHGQTIFLHAVSSGAIHLVRALLSRADVDIHAVDNEGSTPLMTASRWGHLDIFNILLQVPGTRLEQRNSRGRTALFLAVMYGQVHIVKRFLERDMSMTVECLRESILDKFLPDADEMRHVLAQDPSLQNAELEVDLDTLRKLKQALELVVAHVQMLTQS</sequence>
<keyword evidence="5" id="KW-1185">Reference proteome</keyword>
<keyword evidence="2 3" id="KW-0040">ANK repeat</keyword>
<evidence type="ECO:0000313" key="4">
    <source>
        <dbReference type="EMBL" id="BCS25469.1"/>
    </source>
</evidence>
<accession>A0A7R7XRI6</accession>
<protein>
    <recommendedName>
        <fullName evidence="6">Ankyrin repeat-containing domain protein</fullName>
    </recommendedName>
</protein>
<feature type="repeat" description="ANK" evidence="3">
    <location>
        <begin position="560"/>
        <end position="582"/>
    </location>
</feature>
<proteinExistence type="predicted"/>
<reference evidence="4" key="1">
    <citation type="submission" date="2021-01" db="EMBL/GenBank/DDBJ databases">
        <authorList>
            <consortium name="Aspergillus puulaauensis MK2 genome sequencing consortium"/>
            <person name="Kazuki M."/>
            <person name="Futagami T."/>
        </authorList>
    </citation>
    <scope>NUCLEOTIDE SEQUENCE</scope>
    <source>
        <strain evidence="4">MK2</strain>
    </source>
</reference>
<feature type="repeat" description="ANK" evidence="3">
    <location>
        <begin position="288"/>
        <end position="321"/>
    </location>
</feature>
<dbReference type="InterPro" id="IPR002110">
    <property type="entry name" value="Ankyrin_rpt"/>
</dbReference>
<dbReference type="Pfam" id="PF00023">
    <property type="entry name" value="Ank"/>
    <property type="match status" value="2"/>
</dbReference>
<keyword evidence="1" id="KW-0677">Repeat</keyword>
<evidence type="ECO:0000256" key="2">
    <source>
        <dbReference type="ARBA" id="ARBA00023043"/>
    </source>
</evidence>
<name>A0A7R7XRI6_9EURO</name>
<gene>
    <name evidence="4" type="ORF">APUU_50180S</name>
</gene>
<dbReference type="EMBL" id="AP024447">
    <property type="protein sequence ID" value="BCS25469.1"/>
    <property type="molecule type" value="Genomic_DNA"/>
</dbReference>
<dbReference type="OrthoDB" id="1577640at2759"/>
<evidence type="ECO:0000256" key="3">
    <source>
        <dbReference type="PROSITE-ProRule" id="PRU00023"/>
    </source>
</evidence>
<reference evidence="4" key="2">
    <citation type="submission" date="2021-02" db="EMBL/GenBank/DDBJ databases">
        <title>Aspergillus puulaauensis MK2 genome sequence.</title>
        <authorList>
            <person name="Futagami T."/>
            <person name="Mori K."/>
            <person name="Kadooka C."/>
            <person name="Tanaka T."/>
        </authorList>
    </citation>
    <scope>NUCLEOTIDE SEQUENCE</scope>
    <source>
        <strain evidence="4">MK2</strain>
    </source>
</reference>
<dbReference type="Proteomes" id="UP000654913">
    <property type="component" value="Chromosome 5"/>
</dbReference>
<dbReference type="PROSITE" id="PS50088">
    <property type="entry name" value="ANK_REPEAT"/>
    <property type="match status" value="4"/>
</dbReference>
<feature type="repeat" description="ANK" evidence="3">
    <location>
        <begin position="454"/>
        <end position="479"/>
    </location>
</feature>
<evidence type="ECO:0000313" key="5">
    <source>
        <dbReference type="Proteomes" id="UP000654913"/>
    </source>
</evidence>
<dbReference type="PANTHER" id="PTHR24198">
    <property type="entry name" value="ANKYRIN REPEAT AND PROTEIN KINASE DOMAIN-CONTAINING PROTEIN"/>
    <property type="match status" value="1"/>
</dbReference>
<dbReference type="PANTHER" id="PTHR24198:SF165">
    <property type="entry name" value="ANKYRIN REPEAT-CONTAINING PROTEIN-RELATED"/>
    <property type="match status" value="1"/>
</dbReference>
<dbReference type="Pfam" id="PF12796">
    <property type="entry name" value="Ank_2"/>
    <property type="match status" value="3"/>
</dbReference>
<dbReference type="GeneID" id="64975474"/>
<evidence type="ECO:0000256" key="1">
    <source>
        <dbReference type="ARBA" id="ARBA00022737"/>
    </source>
</evidence>
<dbReference type="SUPFAM" id="SSF48403">
    <property type="entry name" value="Ankyrin repeat"/>
    <property type="match status" value="1"/>
</dbReference>
<dbReference type="InterPro" id="IPR036770">
    <property type="entry name" value="Ankyrin_rpt-contain_sf"/>
</dbReference>
<organism evidence="4 5">
    <name type="scientific">Aspergillus puulaauensis</name>
    <dbReference type="NCBI Taxonomy" id="1220207"/>
    <lineage>
        <taxon>Eukaryota</taxon>
        <taxon>Fungi</taxon>
        <taxon>Dikarya</taxon>
        <taxon>Ascomycota</taxon>
        <taxon>Pezizomycotina</taxon>
        <taxon>Eurotiomycetes</taxon>
        <taxon>Eurotiomycetidae</taxon>
        <taxon>Eurotiales</taxon>
        <taxon>Aspergillaceae</taxon>
        <taxon>Aspergillus</taxon>
    </lineage>
</organism>
<dbReference type="KEGG" id="apuu:APUU_50180S"/>
<dbReference type="RefSeq" id="XP_041557663.1">
    <property type="nucleotide sequence ID" value="XM_041705148.1"/>
</dbReference>
<dbReference type="SMART" id="SM00248">
    <property type="entry name" value="ANK"/>
    <property type="match status" value="11"/>
</dbReference>
<feature type="repeat" description="ANK" evidence="3">
    <location>
        <begin position="255"/>
        <end position="287"/>
    </location>
</feature>
<dbReference type="PROSITE" id="PS50297">
    <property type="entry name" value="ANK_REP_REGION"/>
    <property type="match status" value="4"/>
</dbReference>
<evidence type="ECO:0008006" key="6">
    <source>
        <dbReference type="Google" id="ProtNLM"/>
    </source>
</evidence>